<feature type="transmembrane region" description="Helical" evidence="1">
    <location>
        <begin position="78"/>
        <end position="98"/>
    </location>
</feature>
<feature type="transmembrane region" description="Helical" evidence="1">
    <location>
        <begin position="342"/>
        <end position="361"/>
    </location>
</feature>
<comment type="caution">
    <text evidence="2">The sequence shown here is derived from an EMBL/GenBank/DDBJ whole genome shotgun (WGS) entry which is preliminary data.</text>
</comment>
<name>A0ABV4DMK6_9LACO</name>
<dbReference type="PROSITE" id="PS51257">
    <property type="entry name" value="PROKAR_LIPOPROTEIN"/>
    <property type="match status" value="1"/>
</dbReference>
<keyword evidence="1" id="KW-0472">Membrane</keyword>
<keyword evidence="1" id="KW-1133">Transmembrane helix</keyword>
<feature type="transmembrane region" description="Helical" evidence="1">
    <location>
        <begin position="133"/>
        <end position="151"/>
    </location>
</feature>
<feature type="transmembrane region" description="Helical" evidence="1">
    <location>
        <begin position="279"/>
        <end position="297"/>
    </location>
</feature>
<dbReference type="EMBL" id="JBCLUF010000005">
    <property type="protein sequence ID" value="MEY8661716.1"/>
    <property type="molecule type" value="Genomic_DNA"/>
</dbReference>
<feature type="transmembrane region" description="Helical" evidence="1">
    <location>
        <begin position="547"/>
        <end position="567"/>
    </location>
</feature>
<feature type="transmembrane region" description="Helical" evidence="1">
    <location>
        <begin position="15"/>
        <end position="34"/>
    </location>
</feature>
<dbReference type="Proteomes" id="UP001565236">
    <property type="component" value="Unassembled WGS sequence"/>
</dbReference>
<protein>
    <recommendedName>
        <fullName evidence="4">YfhO family protein</fullName>
    </recommendedName>
</protein>
<accession>A0ABV4DMK6</accession>
<sequence length="576" mass="65854">MENKRLTVIKNGKKLLPLGGIFLGACLLLLPQLYTHQMLLGSDSIFHYNRFYDTYMQLKEGNFQYFISMYGFQSSGRIVNALYGPIIAYINGFLLLLGKTWFNYQVLSDLVVYLLAGSSLYYLLRRAKVRVDLSLFLALFYMTTYAIQYWVQNQAFSGWAAALLPLSLVPVVTFVTKKEVNVLELACCTALITQTHFLTSLFVIMAYIPAFLYAFWQSKTRGRLLKRLFQAIGLFLLLTANIWGSMLEIYQGDRLLPPFINKNMASTAIALTSYRLGNWLAPFGIIIFSVLLILGLLGGWKKLSPLSRLVSLEALTFLILSSRLLPWQWLSTHIPFVSLLQFPFRFFVPYTVLLLLALGTFANELALKKQKIVVGGALVITLLGMGQTAQILFKELAVWSEPTNFMYEKNTTFTQSDPEKIKQAFYSHDLSLGLEYVQKSTPDYLPVHTDTIDPRKVHGYRRYHAQVISKEALFNKAVKNNKLIITWQADANEQRQVPVFIYRNTKLVLNGRPLAKEQLTYTWIGAAMLKQQKVFNKLEVTYAENKLTLTTLWLTGLSWGICGLIGLKRKIRRRNF</sequence>
<keyword evidence="1" id="KW-0812">Transmembrane</keyword>
<dbReference type="RefSeq" id="WP_369940799.1">
    <property type="nucleotide sequence ID" value="NZ_JBCLUF010000005.1"/>
</dbReference>
<organism evidence="2 3">
    <name type="scientific">Ligilactobacillus faecis</name>
    <dbReference type="NCBI Taxonomy" id="762833"/>
    <lineage>
        <taxon>Bacteria</taxon>
        <taxon>Bacillati</taxon>
        <taxon>Bacillota</taxon>
        <taxon>Bacilli</taxon>
        <taxon>Lactobacillales</taxon>
        <taxon>Lactobacillaceae</taxon>
        <taxon>Ligilactobacillus</taxon>
    </lineage>
</organism>
<feature type="transmembrane region" description="Helical" evidence="1">
    <location>
        <begin position="309"/>
        <end position="330"/>
    </location>
</feature>
<feature type="transmembrane region" description="Helical" evidence="1">
    <location>
        <begin position="196"/>
        <end position="216"/>
    </location>
</feature>
<feature type="transmembrane region" description="Helical" evidence="1">
    <location>
        <begin position="373"/>
        <end position="393"/>
    </location>
</feature>
<reference evidence="2 3" key="1">
    <citation type="submission" date="2024-03" db="EMBL/GenBank/DDBJ databases">
        <title>Mouse gut bacterial collection (mGBC) of GemPharmatech.</title>
        <authorList>
            <person name="He Y."/>
            <person name="Dong L."/>
            <person name="Wu D."/>
            <person name="Gao X."/>
            <person name="Lin Z."/>
        </authorList>
    </citation>
    <scope>NUCLEOTIDE SEQUENCE [LARGE SCALE GENOMIC DNA]</scope>
    <source>
        <strain evidence="2 3">15-30</strain>
    </source>
</reference>
<evidence type="ECO:0000313" key="2">
    <source>
        <dbReference type="EMBL" id="MEY8661716.1"/>
    </source>
</evidence>
<evidence type="ECO:0008006" key="4">
    <source>
        <dbReference type="Google" id="ProtNLM"/>
    </source>
</evidence>
<proteinExistence type="predicted"/>
<keyword evidence="3" id="KW-1185">Reference proteome</keyword>
<feature type="transmembrane region" description="Helical" evidence="1">
    <location>
        <begin position="228"/>
        <end position="246"/>
    </location>
</feature>
<feature type="transmembrane region" description="Helical" evidence="1">
    <location>
        <begin position="110"/>
        <end position="127"/>
    </location>
</feature>
<gene>
    <name evidence="2" type="ORF">AALT52_02225</name>
</gene>
<evidence type="ECO:0000313" key="3">
    <source>
        <dbReference type="Proteomes" id="UP001565236"/>
    </source>
</evidence>
<evidence type="ECO:0000256" key="1">
    <source>
        <dbReference type="SAM" id="Phobius"/>
    </source>
</evidence>